<dbReference type="AlphaFoldDB" id="X6PFM3"/>
<feature type="compositionally biased region" description="Acidic residues" evidence="2">
    <location>
        <begin position="1"/>
        <end position="10"/>
    </location>
</feature>
<protein>
    <submittedName>
        <fullName evidence="4">Uncharacterized protein</fullName>
    </submittedName>
</protein>
<keyword evidence="5" id="KW-1185">Reference proteome</keyword>
<reference evidence="4 5" key="1">
    <citation type="journal article" date="2013" name="Curr. Biol.">
        <title>The Genome of the Foraminiferan Reticulomyxa filosa.</title>
        <authorList>
            <person name="Glockner G."/>
            <person name="Hulsmann N."/>
            <person name="Schleicher M."/>
            <person name="Noegel A.A."/>
            <person name="Eichinger L."/>
            <person name="Gallinger C."/>
            <person name="Pawlowski J."/>
            <person name="Sierra R."/>
            <person name="Euteneuer U."/>
            <person name="Pillet L."/>
            <person name="Moustafa A."/>
            <person name="Platzer M."/>
            <person name="Groth M."/>
            <person name="Szafranski K."/>
            <person name="Schliwa M."/>
        </authorList>
    </citation>
    <scope>NUCLEOTIDE SEQUENCE [LARGE SCALE GENOMIC DNA]</scope>
</reference>
<name>X6PFM3_RETFI</name>
<keyword evidence="1" id="KW-0175">Coiled coil</keyword>
<keyword evidence="3" id="KW-1133">Transmembrane helix</keyword>
<evidence type="ECO:0000256" key="3">
    <source>
        <dbReference type="SAM" id="Phobius"/>
    </source>
</evidence>
<feature type="compositionally biased region" description="Polar residues" evidence="2">
    <location>
        <begin position="47"/>
        <end position="68"/>
    </location>
</feature>
<sequence length="207" mass="23976">MLAISESEDEISLKNQTKRKVLTKKTKNSRQHKDKKRRRSEMENMIAESSSVTPPTKKQRQNGLTPSTSMIQSQFNKLEEQLKEIKDCTEKILQTEKNNGKTLMMIQSTMSMIMTSLTIMEQMLQRQAAGTINITCNSTDMNDKKNYSVHGASNYLFVLPFLIFVYYFGSLIYKPILFNFSKQKSLEDHVTTRKTIFFSNKTSKMIK</sequence>
<dbReference type="EMBL" id="ASPP01000047">
    <property type="protein sequence ID" value="ETO37021.1"/>
    <property type="molecule type" value="Genomic_DNA"/>
</dbReference>
<evidence type="ECO:0000313" key="5">
    <source>
        <dbReference type="Proteomes" id="UP000023152"/>
    </source>
</evidence>
<keyword evidence="3" id="KW-0472">Membrane</keyword>
<proteinExistence type="predicted"/>
<feature type="region of interest" description="Disordered" evidence="2">
    <location>
        <begin position="1"/>
        <end position="68"/>
    </location>
</feature>
<organism evidence="4 5">
    <name type="scientific">Reticulomyxa filosa</name>
    <dbReference type="NCBI Taxonomy" id="46433"/>
    <lineage>
        <taxon>Eukaryota</taxon>
        <taxon>Sar</taxon>
        <taxon>Rhizaria</taxon>
        <taxon>Retaria</taxon>
        <taxon>Foraminifera</taxon>
        <taxon>Monothalamids</taxon>
        <taxon>Reticulomyxidae</taxon>
        <taxon>Reticulomyxa</taxon>
    </lineage>
</organism>
<evidence type="ECO:0000256" key="1">
    <source>
        <dbReference type="SAM" id="Coils"/>
    </source>
</evidence>
<feature type="coiled-coil region" evidence="1">
    <location>
        <begin position="71"/>
        <end position="98"/>
    </location>
</feature>
<keyword evidence="3" id="KW-0812">Transmembrane</keyword>
<gene>
    <name evidence="4" type="ORF">RFI_00044</name>
</gene>
<evidence type="ECO:0000313" key="4">
    <source>
        <dbReference type="EMBL" id="ETO37021.1"/>
    </source>
</evidence>
<comment type="caution">
    <text evidence="4">The sequence shown here is derived from an EMBL/GenBank/DDBJ whole genome shotgun (WGS) entry which is preliminary data.</text>
</comment>
<dbReference type="Proteomes" id="UP000023152">
    <property type="component" value="Unassembled WGS sequence"/>
</dbReference>
<feature type="transmembrane region" description="Helical" evidence="3">
    <location>
        <begin position="155"/>
        <end position="173"/>
    </location>
</feature>
<accession>X6PFM3</accession>
<evidence type="ECO:0000256" key="2">
    <source>
        <dbReference type="SAM" id="MobiDB-lite"/>
    </source>
</evidence>
<feature type="compositionally biased region" description="Basic residues" evidence="2">
    <location>
        <begin position="16"/>
        <end position="39"/>
    </location>
</feature>